<name>A0A0S7EGX7_9FLAO</name>
<sequence>MLLKYKIALLFSVVLFSNCQKIEEESVAKSDFGKSIAHESFLWSAERNDTLNKSFEFSFNEWAQESQSYVELTFTDSSNKVVTAKNNEFHFLVNEKPLEKGSLLLQSKDKAQDEIRLKLVFTDKQSKDHYGYITIRNHDVDRVNDFDELDNTVIYKWSASQELQWNPLKYFLVWCLGSLLGLLLLYLIILRPLIYSRFSKGMLTIQKPFYKNTSLKGAIEVIYTNKKVSQGFFNKLFKGKKIYFVNSYFTTPIHFIPSAKGKIRIRTNGAYVLDPFASTLEKGKNYTITNSSTNEEITITYL</sequence>
<dbReference type="Proteomes" id="UP000069030">
    <property type="component" value="Chromosome"/>
</dbReference>
<evidence type="ECO:0000313" key="2">
    <source>
        <dbReference type="Proteomes" id="UP000069030"/>
    </source>
</evidence>
<gene>
    <name evidence="1" type="ORF">AS202_18095</name>
</gene>
<reference evidence="1 2" key="1">
    <citation type="journal article" date="2016" name="J. Zhejiang Univ. Sci. B">
        <title>Antibiotic resistance mechanisms of Myroides sp.</title>
        <authorList>
            <person name="Hu S."/>
            <person name="Yuan S."/>
            <person name="Qu H."/>
            <person name="Jiang T."/>
            <person name="Zhou Y."/>
            <person name="Wang M."/>
            <person name="Ming D."/>
        </authorList>
    </citation>
    <scope>NUCLEOTIDE SEQUENCE [LARGE SCALE GENOMIC DNA]</scope>
    <source>
        <strain evidence="1 2">PR63039</strain>
    </source>
</reference>
<accession>A0A0S7EGX7</accession>
<dbReference type="RefSeq" id="WP_006258176.1">
    <property type="nucleotide sequence ID" value="NZ_BCMQ01000016.1"/>
</dbReference>
<organism evidence="1 2">
    <name type="scientific">Myroides odoratimimus</name>
    <dbReference type="NCBI Taxonomy" id="76832"/>
    <lineage>
        <taxon>Bacteria</taxon>
        <taxon>Pseudomonadati</taxon>
        <taxon>Bacteroidota</taxon>
        <taxon>Flavobacteriia</taxon>
        <taxon>Flavobacteriales</taxon>
        <taxon>Flavobacteriaceae</taxon>
        <taxon>Myroides</taxon>
    </lineage>
</organism>
<proteinExistence type="predicted"/>
<dbReference type="EMBL" id="CP013690">
    <property type="protein sequence ID" value="ALU27942.1"/>
    <property type="molecule type" value="Genomic_DNA"/>
</dbReference>
<protein>
    <submittedName>
        <fullName evidence="1">Uncharacterized protein</fullName>
    </submittedName>
</protein>
<dbReference type="KEGG" id="mod:AS202_18095"/>
<dbReference type="AlphaFoldDB" id="A0A0S7EGX7"/>
<evidence type="ECO:0000313" key="1">
    <source>
        <dbReference type="EMBL" id="ALU27942.1"/>
    </source>
</evidence>